<protein>
    <submittedName>
        <fullName evidence="1">Uncharacterized protein</fullName>
    </submittedName>
</protein>
<evidence type="ECO:0000313" key="2">
    <source>
        <dbReference type="Proteomes" id="UP000030645"/>
    </source>
</evidence>
<organism evidence="1 2">
    <name type="scientific">Morus notabilis</name>
    <dbReference type="NCBI Taxonomy" id="981085"/>
    <lineage>
        <taxon>Eukaryota</taxon>
        <taxon>Viridiplantae</taxon>
        <taxon>Streptophyta</taxon>
        <taxon>Embryophyta</taxon>
        <taxon>Tracheophyta</taxon>
        <taxon>Spermatophyta</taxon>
        <taxon>Magnoliopsida</taxon>
        <taxon>eudicotyledons</taxon>
        <taxon>Gunneridae</taxon>
        <taxon>Pentapetalae</taxon>
        <taxon>rosids</taxon>
        <taxon>fabids</taxon>
        <taxon>Rosales</taxon>
        <taxon>Moraceae</taxon>
        <taxon>Moreae</taxon>
        <taxon>Morus</taxon>
    </lineage>
</organism>
<name>W9RRV5_9ROSA</name>
<accession>W9RRV5</accession>
<keyword evidence="2" id="KW-1185">Reference proteome</keyword>
<reference evidence="2" key="1">
    <citation type="submission" date="2013-01" db="EMBL/GenBank/DDBJ databases">
        <title>Draft Genome Sequence of a Mulberry Tree, Morus notabilis C.K. Schneid.</title>
        <authorList>
            <person name="He N."/>
            <person name="Zhao S."/>
        </authorList>
    </citation>
    <scope>NUCLEOTIDE SEQUENCE</scope>
</reference>
<dbReference type="Proteomes" id="UP000030645">
    <property type="component" value="Unassembled WGS sequence"/>
</dbReference>
<sequence length="77" mass="8377">MASSIGDCRTRGVSEGVRGREASCLVGEDDSREVRQDLSRSNEIRRVRQYAVRTDEARRRCVRSGDGGDGQGGCLGC</sequence>
<gene>
    <name evidence="1" type="ORF">L484_019290</name>
</gene>
<dbReference type="EMBL" id="KE345516">
    <property type="protein sequence ID" value="EXC05042.1"/>
    <property type="molecule type" value="Genomic_DNA"/>
</dbReference>
<evidence type="ECO:0000313" key="1">
    <source>
        <dbReference type="EMBL" id="EXC05042.1"/>
    </source>
</evidence>
<dbReference type="AlphaFoldDB" id="W9RRV5"/>
<proteinExistence type="predicted"/>